<accession>A0AAD9XDT5</accession>
<dbReference type="Gene3D" id="3.40.50.300">
    <property type="entry name" value="P-loop containing nucleotide triphosphate hydrolases"/>
    <property type="match status" value="1"/>
</dbReference>
<dbReference type="InterPro" id="IPR003960">
    <property type="entry name" value="ATPase_AAA_CS"/>
</dbReference>
<evidence type="ECO:0000256" key="1">
    <source>
        <dbReference type="ARBA" id="ARBA00001946"/>
    </source>
</evidence>
<evidence type="ECO:0000256" key="8">
    <source>
        <dbReference type="SAM" id="Phobius"/>
    </source>
</evidence>
<organism evidence="10 11">
    <name type="scientific">Dipteronia dyeriana</name>
    <dbReference type="NCBI Taxonomy" id="168575"/>
    <lineage>
        <taxon>Eukaryota</taxon>
        <taxon>Viridiplantae</taxon>
        <taxon>Streptophyta</taxon>
        <taxon>Embryophyta</taxon>
        <taxon>Tracheophyta</taxon>
        <taxon>Spermatophyta</taxon>
        <taxon>Magnoliopsida</taxon>
        <taxon>eudicotyledons</taxon>
        <taxon>Gunneridae</taxon>
        <taxon>Pentapetalae</taxon>
        <taxon>rosids</taxon>
        <taxon>malvids</taxon>
        <taxon>Sapindales</taxon>
        <taxon>Sapindaceae</taxon>
        <taxon>Hippocastanoideae</taxon>
        <taxon>Acereae</taxon>
        <taxon>Dipteronia</taxon>
    </lineage>
</organism>
<keyword evidence="8" id="KW-0472">Membrane</keyword>
<evidence type="ECO:0000256" key="3">
    <source>
        <dbReference type="ARBA" id="ARBA00022801"/>
    </source>
</evidence>
<gene>
    <name evidence="10" type="ORF">Ddye_010180</name>
</gene>
<evidence type="ECO:0000313" key="10">
    <source>
        <dbReference type="EMBL" id="KAK2657128.1"/>
    </source>
</evidence>
<dbReference type="GO" id="GO:0005524">
    <property type="term" value="F:ATP binding"/>
    <property type="evidence" value="ECO:0007669"/>
    <property type="project" value="UniProtKB-KW"/>
</dbReference>
<dbReference type="GO" id="GO:0006950">
    <property type="term" value="P:response to stress"/>
    <property type="evidence" value="ECO:0007669"/>
    <property type="project" value="UniProtKB-ARBA"/>
</dbReference>
<evidence type="ECO:0000256" key="5">
    <source>
        <dbReference type="ARBA" id="ARBA00022842"/>
    </source>
</evidence>
<dbReference type="EMBL" id="JANJYI010000003">
    <property type="protein sequence ID" value="KAK2657128.1"/>
    <property type="molecule type" value="Genomic_DNA"/>
</dbReference>
<keyword evidence="8" id="KW-1133">Transmembrane helix</keyword>
<keyword evidence="3" id="KW-0378">Hydrolase</keyword>
<keyword evidence="4 7" id="KW-0067">ATP-binding</keyword>
<keyword evidence="7" id="KW-0547">Nucleotide-binding</keyword>
<evidence type="ECO:0000256" key="6">
    <source>
        <dbReference type="ARBA" id="ARBA00049360"/>
    </source>
</evidence>
<dbReference type="Proteomes" id="UP001280121">
    <property type="component" value="Unassembled WGS sequence"/>
</dbReference>
<evidence type="ECO:0000256" key="2">
    <source>
        <dbReference type="ARBA" id="ARBA00007448"/>
    </source>
</evidence>
<protein>
    <recommendedName>
        <fullName evidence="9">AAA+ ATPase domain-containing protein</fullName>
    </recommendedName>
</protein>
<sequence>MATGYFSFSGQTPSLSAVLTTYASISALMMVIRTVLNEMIPKTMREFISSKLSEYLVFNFSNKFTFIIEQRWEAVISETYKAAEVYLPTIVGASTDSLLVGSNDTRNITAVPKLAIPVEAKIIDNFEGMKLQWSLHMKEGKKYYFNDKKYYHLTCRKTDRDRVLENYFPYIARKAQKILEARQILNIYTYDHEDSSWNSAVFQHPSTFGTLAMDADLKKFIIDDLDTFVNRKGFFDSVGRAWKRGYLLYGPPGTGKSSLVAAIANYLKYHVYDLQLQSVKSDADLRNVLTSTTNRSIILIEDIDCNETASHDRSRRSPSPDKEKETKEVFIDPGATLSGMLNFIDGLWSSCGEERIIIFTTNHKERLDPALLRPGRMDVHIEMGYCNPSGFRMLAKTYLGIKDHAMFGRVDELIKKVDISPAEMALHLMKSDDPTIALESLVEFLDKKVIEETAKRDDKDEIEVAKEDKPYYEIGMN</sequence>
<dbReference type="SMART" id="SM00382">
    <property type="entry name" value="AAA"/>
    <property type="match status" value="1"/>
</dbReference>
<keyword evidence="8" id="KW-0812">Transmembrane</keyword>
<dbReference type="InterPro" id="IPR003959">
    <property type="entry name" value="ATPase_AAA_core"/>
</dbReference>
<comment type="caution">
    <text evidence="10">The sequence shown here is derived from an EMBL/GenBank/DDBJ whole genome shotgun (WGS) entry which is preliminary data.</text>
</comment>
<evidence type="ECO:0000256" key="4">
    <source>
        <dbReference type="ARBA" id="ARBA00022840"/>
    </source>
</evidence>
<keyword evidence="5" id="KW-0460">Magnesium</keyword>
<dbReference type="CDD" id="cd19510">
    <property type="entry name" value="RecA-like_BCS1"/>
    <property type="match status" value="1"/>
</dbReference>
<dbReference type="InterPro" id="IPR050747">
    <property type="entry name" value="Mitochondrial_chaperone_BCS1"/>
</dbReference>
<evidence type="ECO:0000313" key="11">
    <source>
        <dbReference type="Proteomes" id="UP001280121"/>
    </source>
</evidence>
<reference evidence="10" key="1">
    <citation type="journal article" date="2023" name="Plant J.">
        <title>Genome sequences and population genomics provide insights into the demographic history, inbreeding, and mutation load of two 'living fossil' tree species of Dipteronia.</title>
        <authorList>
            <person name="Feng Y."/>
            <person name="Comes H.P."/>
            <person name="Chen J."/>
            <person name="Zhu S."/>
            <person name="Lu R."/>
            <person name="Zhang X."/>
            <person name="Li P."/>
            <person name="Qiu J."/>
            <person name="Olsen K.M."/>
            <person name="Qiu Y."/>
        </authorList>
    </citation>
    <scope>NUCLEOTIDE SEQUENCE</scope>
    <source>
        <strain evidence="10">KIB01</strain>
    </source>
</reference>
<dbReference type="Gene3D" id="6.10.280.40">
    <property type="match status" value="1"/>
</dbReference>
<dbReference type="PROSITE" id="PS00674">
    <property type="entry name" value="AAA"/>
    <property type="match status" value="1"/>
</dbReference>
<evidence type="ECO:0000259" key="9">
    <source>
        <dbReference type="SMART" id="SM00382"/>
    </source>
</evidence>
<dbReference type="GO" id="GO:0016887">
    <property type="term" value="F:ATP hydrolysis activity"/>
    <property type="evidence" value="ECO:0007669"/>
    <property type="project" value="InterPro"/>
</dbReference>
<proteinExistence type="inferred from homology"/>
<dbReference type="PANTHER" id="PTHR23070">
    <property type="entry name" value="BCS1 AAA-TYPE ATPASE"/>
    <property type="match status" value="1"/>
</dbReference>
<dbReference type="Pfam" id="PF00004">
    <property type="entry name" value="AAA"/>
    <property type="match status" value="1"/>
</dbReference>
<dbReference type="InterPro" id="IPR025753">
    <property type="entry name" value="AAA_N_dom"/>
</dbReference>
<feature type="domain" description="AAA+ ATPase" evidence="9">
    <location>
        <begin position="242"/>
        <end position="387"/>
    </location>
</feature>
<dbReference type="AlphaFoldDB" id="A0AAD9XDT5"/>
<comment type="similarity">
    <text evidence="2">Belongs to the AAA ATPase family. BCS1 subfamily.</text>
</comment>
<name>A0AAD9XDT5_9ROSI</name>
<dbReference type="InterPro" id="IPR003593">
    <property type="entry name" value="AAA+_ATPase"/>
</dbReference>
<keyword evidence="11" id="KW-1185">Reference proteome</keyword>
<evidence type="ECO:0000256" key="7">
    <source>
        <dbReference type="RuleBase" id="RU003651"/>
    </source>
</evidence>
<dbReference type="Pfam" id="PF25568">
    <property type="entry name" value="AAA_lid_At3g28540"/>
    <property type="match status" value="1"/>
</dbReference>
<dbReference type="Pfam" id="PF14363">
    <property type="entry name" value="AAA_assoc"/>
    <property type="match status" value="1"/>
</dbReference>
<feature type="transmembrane region" description="Helical" evidence="8">
    <location>
        <begin position="15"/>
        <end position="36"/>
    </location>
</feature>
<dbReference type="InterPro" id="IPR027417">
    <property type="entry name" value="P-loop_NTPase"/>
</dbReference>
<comment type="catalytic activity">
    <reaction evidence="6">
        <text>ATP + H2O = ADP + phosphate + H(+)</text>
        <dbReference type="Rhea" id="RHEA:13065"/>
        <dbReference type="ChEBI" id="CHEBI:15377"/>
        <dbReference type="ChEBI" id="CHEBI:15378"/>
        <dbReference type="ChEBI" id="CHEBI:30616"/>
        <dbReference type="ChEBI" id="CHEBI:43474"/>
        <dbReference type="ChEBI" id="CHEBI:456216"/>
    </reaction>
</comment>
<dbReference type="SUPFAM" id="SSF52540">
    <property type="entry name" value="P-loop containing nucleoside triphosphate hydrolases"/>
    <property type="match status" value="1"/>
</dbReference>
<comment type="cofactor">
    <cofactor evidence="1">
        <name>Mg(2+)</name>
        <dbReference type="ChEBI" id="CHEBI:18420"/>
    </cofactor>
</comment>
<dbReference type="InterPro" id="IPR058017">
    <property type="entry name" value="At3g28540-like_C"/>
</dbReference>